<dbReference type="PROSITE" id="PS50926">
    <property type="entry name" value="TRAM"/>
    <property type="match status" value="1"/>
</dbReference>
<dbReference type="InterPro" id="IPR029063">
    <property type="entry name" value="SAM-dependent_MTases_sf"/>
</dbReference>
<dbReference type="PROSITE" id="PS01230">
    <property type="entry name" value="TRMA_1"/>
    <property type="match status" value="1"/>
</dbReference>
<dbReference type="Gene3D" id="2.40.50.140">
    <property type="entry name" value="Nucleic acid-binding proteins"/>
    <property type="match status" value="1"/>
</dbReference>
<dbReference type="InterPro" id="IPR002792">
    <property type="entry name" value="TRAM_dom"/>
</dbReference>
<organism evidence="5">
    <name type="scientific">freshwater metagenome</name>
    <dbReference type="NCBI Taxonomy" id="449393"/>
    <lineage>
        <taxon>unclassified sequences</taxon>
        <taxon>metagenomes</taxon>
        <taxon>ecological metagenomes</taxon>
    </lineage>
</organism>
<dbReference type="CDD" id="cd02440">
    <property type="entry name" value="AdoMet_MTases"/>
    <property type="match status" value="1"/>
</dbReference>
<evidence type="ECO:0000256" key="3">
    <source>
        <dbReference type="ARBA" id="ARBA00022691"/>
    </source>
</evidence>
<dbReference type="InterPro" id="IPR030390">
    <property type="entry name" value="MeTrfase_TrmA_AS"/>
</dbReference>
<keyword evidence="1" id="KW-0489">Methyltransferase</keyword>
<keyword evidence="3" id="KW-0949">S-adenosyl-L-methionine</keyword>
<dbReference type="InterPro" id="IPR012340">
    <property type="entry name" value="NA-bd_OB-fold"/>
</dbReference>
<accession>A0A6J6L5H6</accession>
<evidence type="ECO:0000313" key="5">
    <source>
        <dbReference type="EMBL" id="CAB4657277.1"/>
    </source>
</evidence>
<dbReference type="InterPro" id="IPR010280">
    <property type="entry name" value="U5_MeTrfase_fam"/>
</dbReference>
<dbReference type="Gene3D" id="3.40.50.150">
    <property type="entry name" value="Vaccinia Virus protein VP39"/>
    <property type="match status" value="2"/>
</dbReference>
<reference evidence="5" key="1">
    <citation type="submission" date="2020-05" db="EMBL/GenBank/DDBJ databases">
        <authorList>
            <person name="Chiriac C."/>
            <person name="Salcher M."/>
            <person name="Ghai R."/>
            <person name="Kavagutti S V."/>
        </authorList>
    </citation>
    <scope>NUCLEOTIDE SEQUENCE</scope>
</reference>
<dbReference type="GO" id="GO:0070041">
    <property type="term" value="F:rRNA (uridine-C5-)-methyltransferase activity"/>
    <property type="evidence" value="ECO:0007669"/>
    <property type="project" value="TreeGrafter"/>
</dbReference>
<evidence type="ECO:0000259" key="4">
    <source>
        <dbReference type="PROSITE" id="PS50926"/>
    </source>
</evidence>
<dbReference type="PROSITE" id="PS01231">
    <property type="entry name" value="TRMA_2"/>
    <property type="match status" value="1"/>
</dbReference>
<dbReference type="AlphaFoldDB" id="A0A6J6L5H6"/>
<gene>
    <name evidence="5" type="ORF">UFOPK2288_00198</name>
</gene>
<dbReference type="Gene3D" id="2.40.50.1070">
    <property type="match status" value="1"/>
</dbReference>
<protein>
    <submittedName>
        <fullName evidence="5">Unannotated protein</fullName>
    </submittedName>
</protein>
<dbReference type="Pfam" id="PF05958">
    <property type="entry name" value="tRNA_U5-meth_tr"/>
    <property type="match status" value="1"/>
</dbReference>
<dbReference type="SUPFAM" id="SSF50249">
    <property type="entry name" value="Nucleic acid-binding proteins"/>
    <property type="match status" value="1"/>
</dbReference>
<dbReference type="PROSITE" id="PS51687">
    <property type="entry name" value="SAM_MT_RNA_M5U"/>
    <property type="match status" value="1"/>
</dbReference>
<dbReference type="PANTHER" id="PTHR11061">
    <property type="entry name" value="RNA M5U METHYLTRANSFERASE"/>
    <property type="match status" value="1"/>
</dbReference>
<keyword evidence="2" id="KW-0808">Transferase</keyword>
<name>A0A6J6L5H6_9ZZZZ</name>
<dbReference type="InterPro" id="IPR030391">
    <property type="entry name" value="MeTrfase_TrmA_CS"/>
</dbReference>
<dbReference type="Pfam" id="PF01938">
    <property type="entry name" value="TRAM"/>
    <property type="match status" value="1"/>
</dbReference>
<proteinExistence type="predicted"/>
<dbReference type="SUPFAM" id="SSF53335">
    <property type="entry name" value="S-adenosyl-L-methionine-dependent methyltransferases"/>
    <property type="match status" value="1"/>
</dbReference>
<dbReference type="GO" id="GO:0070475">
    <property type="term" value="P:rRNA base methylation"/>
    <property type="evidence" value="ECO:0007669"/>
    <property type="project" value="TreeGrafter"/>
</dbReference>
<evidence type="ECO:0000256" key="1">
    <source>
        <dbReference type="ARBA" id="ARBA00022603"/>
    </source>
</evidence>
<sequence>MTTQRGNPISVGERFTVKIEKVAHGGHFIARHAGQVVFVRHAIPDEVVEVEVTASGSSFVRADAIRIIEPSPDRANPPCKYSMPGGCGGCDFQHITLERQRLLKADVIREQFSRLAKMDIDVVVEEISAGLHWRTRVSSATSSQGKLGFYASRTHDVVQVDDCLIAVEEMKFQELSIRKWPVNSRVEISSPTSGETSIAIASAERGSKPRMTQGPAVTIEIINGLSLEVSQQSFWQSHRLAPQTLIAAIVESIREGDRVFDLYGGVGLFSAAILDRIGVNGSIDLVESASTSVADARRNFSTFPNVRIHAGDVAKVLNSLHETDVVLLDPPREGAGKAILENITKKRPRAIVYVACDPASLARDVSYLLEMGFELKELRAFDLFPMTHHVECVARFEPSQKRKNKVS</sequence>
<evidence type="ECO:0000256" key="2">
    <source>
        <dbReference type="ARBA" id="ARBA00022679"/>
    </source>
</evidence>
<dbReference type="PANTHER" id="PTHR11061:SF30">
    <property type="entry name" value="TRNA (URACIL(54)-C(5))-METHYLTRANSFERASE"/>
    <property type="match status" value="1"/>
</dbReference>
<dbReference type="EMBL" id="CAEZWS010000005">
    <property type="protein sequence ID" value="CAB4657277.1"/>
    <property type="molecule type" value="Genomic_DNA"/>
</dbReference>
<feature type="domain" description="TRAM" evidence="4">
    <location>
        <begin position="8"/>
        <end position="66"/>
    </location>
</feature>